<keyword evidence="3" id="KW-1185">Reference proteome</keyword>
<proteinExistence type="predicted"/>
<gene>
    <name evidence="2" type="ORF">EC957_011426</name>
</gene>
<feature type="region of interest" description="Disordered" evidence="1">
    <location>
        <begin position="173"/>
        <end position="192"/>
    </location>
</feature>
<dbReference type="AlphaFoldDB" id="A0A9P6K893"/>
<protein>
    <submittedName>
        <fullName evidence="2">Uncharacterized protein</fullName>
    </submittedName>
</protein>
<sequence>MSRAITDGHYLDTDDDGREAKVEYEKTPTTMTHSALYLQGSMATTERNVSPFDTNDGEFKQMEPESPESSAARARNGATSAPLMFTPPPHALPMELVLLQTYNDSDHLPEHHEWTQDEDYWYYVTKAHGVRRRKLKKVSSWWLDLSSLGGALLSAGSSSSHEPIATGPIYNMGRAPGTTSTTPHPSSPLSSELALASPSLTATDTTMRTHSAKESISSMASQETLNPKSAAFKRQSSPRNSSSLMGKYYYVDWDEYLSL</sequence>
<evidence type="ECO:0000313" key="2">
    <source>
        <dbReference type="EMBL" id="KAF9550879.1"/>
    </source>
</evidence>
<dbReference type="EMBL" id="JAAAXW010000008">
    <property type="protein sequence ID" value="KAF9550879.1"/>
    <property type="molecule type" value="Genomic_DNA"/>
</dbReference>
<feature type="compositionally biased region" description="Polar residues" evidence="1">
    <location>
        <begin position="43"/>
        <end position="53"/>
    </location>
</feature>
<evidence type="ECO:0000256" key="1">
    <source>
        <dbReference type="SAM" id="MobiDB-lite"/>
    </source>
</evidence>
<evidence type="ECO:0000313" key="3">
    <source>
        <dbReference type="Proteomes" id="UP000723463"/>
    </source>
</evidence>
<accession>A0A9P6K893</accession>
<dbReference type="Proteomes" id="UP000723463">
    <property type="component" value="Unassembled WGS sequence"/>
</dbReference>
<feature type="compositionally biased region" description="Polar residues" evidence="1">
    <location>
        <begin position="214"/>
        <end position="227"/>
    </location>
</feature>
<organism evidence="2 3">
    <name type="scientific">Mortierella hygrophila</name>
    <dbReference type="NCBI Taxonomy" id="979708"/>
    <lineage>
        <taxon>Eukaryota</taxon>
        <taxon>Fungi</taxon>
        <taxon>Fungi incertae sedis</taxon>
        <taxon>Mucoromycota</taxon>
        <taxon>Mortierellomycotina</taxon>
        <taxon>Mortierellomycetes</taxon>
        <taxon>Mortierellales</taxon>
        <taxon>Mortierellaceae</taxon>
        <taxon>Mortierella</taxon>
    </lineage>
</organism>
<comment type="caution">
    <text evidence="2">The sequence shown here is derived from an EMBL/GenBank/DDBJ whole genome shotgun (WGS) entry which is preliminary data.</text>
</comment>
<feature type="region of interest" description="Disordered" evidence="1">
    <location>
        <begin position="43"/>
        <end position="77"/>
    </location>
</feature>
<feature type="region of interest" description="Disordered" evidence="1">
    <location>
        <begin position="209"/>
        <end position="241"/>
    </location>
</feature>
<feature type="compositionally biased region" description="Low complexity" evidence="1">
    <location>
        <begin position="175"/>
        <end position="192"/>
    </location>
</feature>
<reference evidence="2" key="1">
    <citation type="journal article" date="2020" name="Fungal Divers.">
        <title>Resolving the Mortierellaceae phylogeny through synthesis of multi-gene phylogenetics and phylogenomics.</title>
        <authorList>
            <person name="Vandepol N."/>
            <person name="Liber J."/>
            <person name="Desiro A."/>
            <person name="Na H."/>
            <person name="Kennedy M."/>
            <person name="Barry K."/>
            <person name="Grigoriev I.V."/>
            <person name="Miller A.N."/>
            <person name="O'Donnell K."/>
            <person name="Stajich J.E."/>
            <person name="Bonito G."/>
        </authorList>
    </citation>
    <scope>NUCLEOTIDE SEQUENCE</scope>
    <source>
        <strain evidence="2">NRRL 2591</strain>
    </source>
</reference>
<name>A0A9P6K893_9FUNG</name>